<comment type="similarity">
    <text evidence="5 6">Belongs to the class I-like SAM-binding methyltransferase superfamily. C5-methyltransferase family.</text>
</comment>
<dbReference type="GO" id="GO:0003886">
    <property type="term" value="F:DNA (cytosine-5-)-methyltransferase activity"/>
    <property type="evidence" value="ECO:0007669"/>
    <property type="project" value="UniProtKB-EC"/>
</dbReference>
<evidence type="ECO:0000256" key="3">
    <source>
        <dbReference type="ARBA" id="ARBA00022691"/>
    </source>
</evidence>
<dbReference type="SUPFAM" id="SSF53335">
    <property type="entry name" value="S-adenosyl-L-methionine-dependent methyltransferases"/>
    <property type="match status" value="1"/>
</dbReference>
<evidence type="ECO:0000313" key="10">
    <source>
        <dbReference type="Proteomes" id="UP001204814"/>
    </source>
</evidence>
<gene>
    <name evidence="9" type="ORF">NE542_06790</name>
</gene>
<evidence type="ECO:0000313" key="9">
    <source>
        <dbReference type="EMBL" id="MCQ5061539.1"/>
    </source>
</evidence>
<dbReference type="PANTHER" id="PTHR46098">
    <property type="entry name" value="TRNA (CYTOSINE(38)-C(5))-METHYLTRANSFERASE"/>
    <property type="match status" value="1"/>
</dbReference>
<comment type="catalytic activity">
    <reaction evidence="7">
        <text>a 2'-deoxycytidine in DNA + S-adenosyl-L-methionine = a 5-methyl-2'-deoxycytidine in DNA + S-adenosyl-L-homocysteine + H(+)</text>
        <dbReference type="Rhea" id="RHEA:13681"/>
        <dbReference type="Rhea" id="RHEA-COMP:11369"/>
        <dbReference type="Rhea" id="RHEA-COMP:11370"/>
        <dbReference type="ChEBI" id="CHEBI:15378"/>
        <dbReference type="ChEBI" id="CHEBI:57856"/>
        <dbReference type="ChEBI" id="CHEBI:59789"/>
        <dbReference type="ChEBI" id="CHEBI:85452"/>
        <dbReference type="ChEBI" id="CHEBI:85454"/>
        <dbReference type="EC" id="2.1.1.37"/>
    </reaction>
</comment>
<keyword evidence="3 5" id="KW-0949">S-adenosyl-L-methionine</keyword>
<dbReference type="Proteomes" id="UP001204814">
    <property type="component" value="Unassembled WGS sequence"/>
</dbReference>
<name>A0AAP2UEY0_9FIRM</name>
<keyword evidence="4" id="KW-0680">Restriction system</keyword>
<organism evidence="9 10">
    <name type="scientific">Faecalibacillus intestinalis</name>
    <dbReference type="NCBI Taxonomy" id="1982626"/>
    <lineage>
        <taxon>Bacteria</taxon>
        <taxon>Bacillati</taxon>
        <taxon>Bacillota</taxon>
        <taxon>Erysipelotrichia</taxon>
        <taxon>Erysipelotrichales</taxon>
        <taxon>Coprobacillaceae</taxon>
        <taxon>Faecalibacillus</taxon>
    </lineage>
</organism>
<dbReference type="PROSITE" id="PS00094">
    <property type="entry name" value="C5_MTASE_1"/>
    <property type="match status" value="1"/>
</dbReference>
<dbReference type="EC" id="2.1.1.37" evidence="7"/>
<dbReference type="GO" id="GO:0009307">
    <property type="term" value="P:DNA restriction-modification system"/>
    <property type="evidence" value="ECO:0007669"/>
    <property type="project" value="UniProtKB-KW"/>
</dbReference>
<dbReference type="Gene3D" id="3.40.50.150">
    <property type="entry name" value="Vaccinia Virus protein VP39"/>
    <property type="match status" value="1"/>
</dbReference>
<accession>A0AAP2UEY0</accession>
<keyword evidence="2 5" id="KW-0808">Transferase</keyword>
<evidence type="ECO:0000256" key="6">
    <source>
        <dbReference type="RuleBase" id="RU000416"/>
    </source>
</evidence>
<dbReference type="AlphaFoldDB" id="A0AAP2UEY0"/>
<keyword evidence="8" id="KW-0175">Coiled coil</keyword>
<dbReference type="InterPro" id="IPR001525">
    <property type="entry name" value="C5_MeTfrase"/>
</dbReference>
<keyword evidence="1 5" id="KW-0489">Methyltransferase</keyword>
<evidence type="ECO:0000256" key="5">
    <source>
        <dbReference type="PROSITE-ProRule" id="PRU01016"/>
    </source>
</evidence>
<reference evidence="9" key="1">
    <citation type="submission" date="2022-06" db="EMBL/GenBank/DDBJ databases">
        <title>Isolation of gut microbiota from human fecal samples.</title>
        <authorList>
            <person name="Pamer E.G."/>
            <person name="Barat B."/>
            <person name="Waligurski E."/>
            <person name="Medina S."/>
            <person name="Paddock L."/>
            <person name="Mostad J."/>
        </authorList>
    </citation>
    <scope>NUCLEOTIDE SEQUENCE</scope>
    <source>
        <strain evidence="9">DFI.6.24</strain>
    </source>
</reference>
<dbReference type="InterPro" id="IPR029063">
    <property type="entry name" value="SAM-dependent_MTases_sf"/>
</dbReference>
<dbReference type="PRINTS" id="PR00105">
    <property type="entry name" value="C5METTRFRASE"/>
</dbReference>
<evidence type="ECO:0000256" key="4">
    <source>
        <dbReference type="ARBA" id="ARBA00022747"/>
    </source>
</evidence>
<dbReference type="Gene3D" id="3.90.120.10">
    <property type="entry name" value="DNA Methylase, subunit A, domain 2"/>
    <property type="match status" value="1"/>
</dbReference>
<feature type="coiled-coil region" evidence="8">
    <location>
        <begin position="37"/>
        <end position="68"/>
    </location>
</feature>
<evidence type="ECO:0000256" key="1">
    <source>
        <dbReference type="ARBA" id="ARBA00022603"/>
    </source>
</evidence>
<dbReference type="GO" id="GO:0032259">
    <property type="term" value="P:methylation"/>
    <property type="evidence" value="ECO:0007669"/>
    <property type="project" value="UniProtKB-KW"/>
</dbReference>
<evidence type="ECO:0000256" key="8">
    <source>
        <dbReference type="SAM" id="Coils"/>
    </source>
</evidence>
<dbReference type="PROSITE" id="PS51679">
    <property type="entry name" value="SAM_MT_C5"/>
    <property type="match status" value="1"/>
</dbReference>
<dbReference type="NCBIfam" id="TIGR00675">
    <property type="entry name" value="dcm"/>
    <property type="match status" value="1"/>
</dbReference>
<dbReference type="Pfam" id="PF00145">
    <property type="entry name" value="DNA_methylase"/>
    <property type="match status" value="1"/>
</dbReference>
<sequence>MKKLRLATVFSGIGAPEQALNKMNIPYDIVFACDNGERELQLTKEEIIEEANKKEKDINDYVKELYNNLKKINYVKKSYMANYDITEEKWYEDIRFIDGKKYKDQVDLLVGGSPCQSFSIIGKRAGLDDARGTLFYEFARLINEIQPNFFIYENVLGMLTHDNGNTWKHIKEIFESLNYEINVNILNSKDYGIPQNRSRLFVVGFKNNNVNYREPDKIKLTTKMKDYLEEDINPKHYLGQKGFEFVTNPKYKNRARVNQDIIQTQKANQQFNWNGDFVFEPLAKVKNNEKIMNRAYVGNWNGQIGVIRQLTYRECLNLMGFEKAFKIVVPNVPAYRQIGNSIVVNVLEAILESAFNAMRGVE</sequence>
<dbReference type="RefSeq" id="WP_117347743.1">
    <property type="nucleotide sequence ID" value="NZ_JAJDKX010000005.1"/>
</dbReference>
<dbReference type="EMBL" id="JANGBO010000004">
    <property type="protein sequence ID" value="MCQ5061539.1"/>
    <property type="molecule type" value="Genomic_DNA"/>
</dbReference>
<evidence type="ECO:0000256" key="7">
    <source>
        <dbReference type="RuleBase" id="RU000417"/>
    </source>
</evidence>
<comment type="caution">
    <text evidence="9">The sequence shown here is derived from an EMBL/GenBank/DDBJ whole genome shotgun (WGS) entry which is preliminary data.</text>
</comment>
<feature type="active site" evidence="5">
    <location>
        <position position="115"/>
    </location>
</feature>
<dbReference type="PANTHER" id="PTHR46098:SF1">
    <property type="entry name" value="TRNA (CYTOSINE(38)-C(5))-METHYLTRANSFERASE"/>
    <property type="match status" value="1"/>
</dbReference>
<dbReference type="InterPro" id="IPR050750">
    <property type="entry name" value="C5-MTase"/>
</dbReference>
<dbReference type="InterPro" id="IPR018117">
    <property type="entry name" value="C5_DNA_meth_AS"/>
</dbReference>
<protein>
    <recommendedName>
        <fullName evidence="7">Cytosine-specific methyltransferase</fullName>
        <ecNumber evidence="7">2.1.1.37</ecNumber>
    </recommendedName>
</protein>
<evidence type="ECO:0000256" key="2">
    <source>
        <dbReference type="ARBA" id="ARBA00022679"/>
    </source>
</evidence>
<proteinExistence type="inferred from homology"/>